<evidence type="ECO:0000313" key="2">
    <source>
        <dbReference type="Proteomes" id="UP001597368"/>
    </source>
</evidence>
<evidence type="ECO:0000313" key="1">
    <source>
        <dbReference type="EMBL" id="MFD1930126.1"/>
    </source>
</evidence>
<accession>A0ABW4SM02</accession>
<keyword evidence="2" id="KW-1185">Reference proteome</keyword>
<dbReference type="Proteomes" id="UP001597368">
    <property type="component" value="Unassembled WGS sequence"/>
</dbReference>
<protein>
    <recommendedName>
        <fullName evidence="3">Monooxygenase</fullName>
    </recommendedName>
</protein>
<proteinExistence type="predicted"/>
<organism evidence="1 2">
    <name type="scientific">Nonomuraea mangrovi</name>
    <dbReference type="NCBI Taxonomy" id="2316207"/>
    <lineage>
        <taxon>Bacteria</taxon>
        <taxon>Bacillati</taxon>
        <taxon>Actinomycetota</taxon>
        <taxon>Actinomycetes</taxon>
        <taxon>Streptosporangiales</taxon>
        <taxon>Streptosporangiaceae</taxon>
        <taxon>Nonomuraea</taxon>
    </lineage>
</organism>
<sequence>MLLVRPDGFVAWRGTAPGDLPDVMSRLFRLP</sequence>
<dbReference type="Pfam" id="PF21274">
    <property type="entry name" value="Rng_hyd_C"/>
    <property type="match status" value="1"/>
</dbReference>
<dbReference type="EMBL" id="JBHUFV010000003">
    <property type="protein sequence ID" value="MFD1930126.1"/>
    <property type="molecule type" value="Genomic_DNA"/>
</dbReference>
<reference evidence="2" key="1">
    <citation type="journal article" date="2019" name="Int. J. Syst. Evol. Microbiol.">
        <title>The Global Catalogue of Microorganisms (GCM) 10K type strain sequencing project: providing services to taxonomists for standard genome sequencing and annotation.</title>
        <authorList>
            <consortium name="The Broad Institute Genomics Platform"/>
            <consortium name="The Broad Institute Genome Sequencing Center for Infectious Disease"/>
            <person name="Wu L."/>
            <person name="Ma J."/>
        </authorList>
    </citation>
    <scope>NUCLEOTIDE SEQUENCE [LARGE SCALE GENOMIC DNA]</scope>
    <source>
        <strain evidence="2">ICMP 6774ER</strain>
    </source>
</reference>
<gene>
    <name evidence="1" type="ORF">ACFSKW_01410</name>
</gene>
<name>A0ABW4SM02_9ACTN</name>
<dbReference type="Gene3D" id="3.40.30.120">
    <property type="match status" value="1"/>
</dbReference>
<comment type="caution">
    <text evidence="1">The sequence shown here is derived from an EMBL/GenBank/DDBJ whole genome shotgun (WGS) entry which is preliminary data.</text>
</comment>
<evidence type="ECO:0008006" key="3">
    <source>
        <dbReference type="Google" id="ProtNLM"/>
    </source>
</evidence>
<dbReference type="RefSeq" id="WP_379568240.1">
    <property type="nucleotide sequence ID" value="NZ_JBHUFV010000003.1"/>
</dbReference>